<sequence length="349" mass="42372">MKKESMKRTRSNLAFKKKELNYIREMRSKKEFREKKKVNDRIGKERTRLDERKRSQERIRDKISRRKEREDEDYRDEERQRDRVARREAREDVEYRDLERQRDRNARAIFRNNESSLIKYYEDGILYGPTYNCVCCGGLFFLRSVLIFERSKYCEQIIDKICFLRSPSINNNFYICLTCDKYAKNKRVANLTLSNGLDFLTVDIALIDLNDLEERLCSPRLPFIQIKGLCNWDRQQKCPRNFDESETIQLKLKRRLTDTNSYIFDTIRPAKIIRALRYLITKPLFTDNNIHIRSEWFENYGSSEVPRNFIVNEDDRLEMETLEINQNQTSRVINEIDSLQKIERRLYRW</sequence>
<keyword evidence="3" id="KW-1185">Reference proteome</keyword>
<feature type="compositionally biased region" description="Basic and acidic residues" evidence="1">
    <location>
        <begin position="32"/>
        <end position="62"/>
    </location>
</feature>
<evidence type="ECO:0000256" key="1">
    <source>
        <dbReference type="SAM" id="MobiDB-lite"/>
    </source>
</evidence>
<proteinExistence type="predicted"/>
<dbReference type="AlphaFoldDB" id="A0A813ZQM1"/>
<dbReference type="Proteomes" id="UP000663879">
    <property type="component" value="Unassembled WGS sequence"/>
</dbReference>
<name>A0A813ZQM1_9BILA</name>
<evidence type="ECO:0000313" key="2">
    <source>
        <dbReference type="EMBL" id="CAF0903826.1"/>
    </source>
</evidence>
<accession>A0A813ZQM1</accession>
<comment type="caution">
    <text evidence="2">The sequence shown here is derived from an EMBL/GenBank/DDBJ whole genome shotgun (WGS) entry which is preliminary data.</text>
</comment>
<gene>
    <name evidence="2" type="ORF">OXX778_LOCUS11539</name>
</gene>
<protein>
    <submittedName>
        <fullName evidence="2">Uncharacterized protein</fullName>
    </submittedName>
</protein>
<evidence type="ECO:0000313" key="3">
    <source>
        <dbReference type="Proteomes" id="UP000663879"/>
    </source>
</evidence>
<dbReference type="OrthoDB" id="6141723at2759"/>
<dbReference type="EMBL" id="CAJNOC010001964">
    <property type="protein sequence ID" value="CAF0903826.1"/>
    <property type="molecule type" value="Genomic_DNA"/>
</dbReference>
<reference evidence="2" key="1">
    <citation type="submission" date="2021-02" db="EMBL/GenBank/DDBJ databases">
        <authorList>
            <person name="Nowell W R."/>
        </authorList>
    </citation>
    <scope>NUCLEOTIDE SEQUENCE</scope>
    <source>
        <strain evidence="2">Ploen Becks lab</strain>
    </source>
</reference>
<feature type="region of interest" description="Disordered" evidence="1">
    <location>
        <begin position="32"/>
        <end position="81"/>
    </location>
</feature>
<organism evidence="2 3">
    <name type="scientific">Brachionus calyciflorus</name>
    <dbReference type="NCBI Taxonomy" id="104777"/>
    <lineage>
        <taxon>Eukaryota</taxon>
        <taxon>Metazoa</taxon>
        <taxon>Spiralia</taxon>
        <taxon>Gnathifera</taxon>
        <taxon>Rotifera</taxon>
        <taxon>Eurotatoria</taxon>
        <taxon>Monogononta</taxon>
        <taxon>Pseudotrocha</taxon>
        <taxon>Ploima</taxon>
        <taxon>Brachionidae</taxon>
        <taxon>Brachionus</taxon>
    </lineage>
</organism>